<gene>
    <name evidence="3" type="ORF">MFU01_31610</name>
</gene>
<organism evidence="3 4">
    <name type="scientific">Myxococcus fulvus</name>
    <dbReference type="NCBI Taxonomy" id="33"/>
    <lineage>
        <taxon>Bacteria</taxon>
        <taxon>Pseudomonadati</taxon>
        <taxon>Myxococcota</taxon>
        <taxon>Myxococcia</taxon>
        <taxon>Myxococcales</taxon>
        <taxon>Cystobacterineae</taxon>
        <taxon>Myxococcaceae</taxon>
        <taxon>Myxococcus</taxon>
    </lineage>
</organism>
<dbReference type="PANTHER" id="PTHR35884:SF1">
    <property type="entry name" value="MONALYSIN BETA BARREL PORE-FORMING DOMAIN-CONTAINING PROTEIN-RELATED"/>
    <property type="match status" value="1"/>
</dbReference>
<dbReference type="Pfam" id="PF18063">
    <property type="entry name" value="BB_PF"/>
    <property type="match status" value="1"/>
</dbReference>
<dbReference type="EMBL" id="BJXR01000027">
    <property type="protein sequence ID" value="GEN08124.1"/>
    <property type="molecule type" value="Genomic_DNA"/>
</dbReference>
<proteinExistence type="predicted"/>
<name>A0A511T1V6_MYXFU</name>
<reference evidence="3 4" key="1">
    <citation type="submission" date="2019-07" db="EMBL/GenBank/DDBJ databases">
        <title>Whole genome shotgun sequence of Myxococcus fulvus NBRC 100333.</title>
        <authorList>
            <person name="Hosoyama A."/>
            <person name="Uohara A."/>
            <person name="Ohji S."/>
            <person name="Ichikawa N."/>
        </authorList>
    </citation>
    <scope>NUCLEOTIDE SEQUENCE [LARGE SCALE GENOMIC DNA]</scope>
    <source>
        <strain evidence="3 4">NBRC 100333</strain>
    </source>
</reference>
<accession>A0A511T1V6</accession>
<dbReference type="AlphaFoldDB" id="A0A511T1V6"/>
<comment type="caution">
    <text evidence="3">The sequence shown here is derived from an EMBL/GenBank/DDBJ whole genome shotgun (WGS) entry which is preliminary data.</text>
</comment>
<evidence type="ECO:0000313" key="3">
    <source>
        <dbReference type="EMBL" id="GEN08124.1"/>
    </source>
</evidence>
<sequence length="290" mass="32325">MAQDTRNETSQGVSGSMPAMTEEPAEASGAVGRFPPETYPVKSVEELLGQGKTRADLVFPDVRNDYELDNALIGQTVNNNGCIVKSDWISTTVRPDTIHLISGAMGGQQSTKEPADQASRTQVTASMKPIAAYLAYIKKDSVPSGVQEGYTLRKKKGFSRQFTTSTEVKSSVTAGFLACEATLEVTTSFSYSETIEEEFEETWTKTLTGPQDYWTFQPVVMYAIKIPKWRSNFGGERYGTVGPYYFFRNDNAYSFMPLFRNSPSTLDREIGYLSLQTVAEYLQNEAWGRW</sequence>
<feature type="domain" description="Monalysin Pore-forming" evidence="2">
    <location>
        <begin position="62"/>
        <end position="272"/>
    </location>
</feature>
<protein>
    <recommendedName>
        <fullName evidence="2">Monalysin Pore-forming domain-containing protein</fullName>
    </recommendedName>
</protein>
<dbReference type="PANTHER" id="PTHR35884">
    <property type="entry name" value="SMALL AGGREGATE FORMATION PROTEIN"/>
    <property type="match status" value="1"/>
</dbReference>
<dbReference type="Proteomes" id="UP000321514">
    <property type="component" value="Unassembled WGS sequence"/>
</dbReference>
<evidence type="ECO:0000256" key="1">
    <source>
        <dbReference type="SAM" id="MobiDB-lite"/>
    </source>
</evidence>
<dbReference type="InterPro" id="IPR040927">
    <property type="entry name" value="PF_Monalysin"/>
</dbReference>
<evidence type="ECO:0000313" key="4">
    <source>
        <dbReference type="Proteomes" id="UP000321514"/>
    </source>
</evidence>
<feature type="region of interest" description="Disordered" evidence="1">
    <location>
        <begin position="1"/>
        <end position="34"/>
    </location>
</feature>
<evidence type="ECO:0000259" key="2">
    <source>
        <dbReference type="Pfam" id="PF18063"/>
    </source>
</evidence>
<dbReference type="InterPro" id="IPR038768">
    <property type="entry name" value="SmlA"/>
</dbReference>